<organism evidence="4 5">
    <name type="scientific">Melipona quadrifasciata</name>
    <dbReference type="NCBI Taxonomy" id="166423"/>
    <lineage>
        <taxon>Eukaryota</taxon>
        <taxon>Metazoa</taxon>
        <taxon>Ecdysozoa</taxon>
        <taxon>Arthropoda</taxon>
        <taxon>Hexapoda</taxon>
        <taxon>Insecta</taxon>
        <taxon>Pterygota</taxon>
        <taxon>Neoptera</taxon>
        <taxon>Endopterygota</taxon>
        <taxon>Hymenoptera</taxon>
        <taxon>Apocrita</taxon>
        <taxon>Aculeata</taxon>
        <taxon>Apoidea</taxon>
        <taxon>Anthophila</taxon>
        <taxon>Apidae</taxon>
        <taxon>Melipona</taxon>
    </lineage>
</organism>
<dbReference type="STRING" id="166423.A0A0M9A3A2"/>
<dbReference type="PROSITE" id="PS50195">
    <property type="entry name" value="PX"/>
    <property type="match status" value="1"/>
</dbReference>
<dbReference type="PANTHER" id="PTHR15454">
    <property type="entry name" value="NISCHARIN RELATED"/>
    <property type="match status" value="1"/>
</dbReference>
<protein>
    <submittedName>
        <fullName evidence="4">Nischarin</fullName>
    </submittedName>
</protein>
<keyword evidence="5" id="KW-1185">Reference proteome</keyword>
<evidence type="ECO:0000256" key="1">
    <source>
        <dbReference type="ARBA" id="ARBA00022614"/>
    </source>
</evidence>
<dbReference type="EMBL" id="KQ435750">
    <property type="protein sequence ID" value="KOX76390.1"/>
    <property type="molecule type" value="Genomic_DNA"/>
</dbReference>
<dbReference type="PROSITE" id="PS51450">
    <property type="entry name" value="LRR"/>
    <property type="match status" value="4"/>
</dbReference>
<keyword evidence="1" id="KW-0433">Leucine-rich repeat</keyword>
<reference evidence="4 5" key="1">
    <citation type="submission" date="2015-07" db="EMBL/GenBank/DDBJ databases">
        <title>The genome of Melipona quadrifasciata.</title>
        <authorList>
            <person name="Pan H."/>
            <person name="Kapheim K."/>
        </authorList>
    </citation>
    <scope>NUCLEOTIDE SEQUENCE [LARGE SCALE GENOMIC DNA]</scope>
    <source>
        <strain evidence="4">0111107301</strain>
        <tissue evidence="4">Whole body</tissue>
    </source>
</reference>
<dbReference type="SMART" id="SM00312">
    <property type="entry name" value="PX"/>
    <property type="match status" value="1"/>
</dbReference>
<evidence type="ECO:0000313" key="5">
    <source>
        <dbReference type="Proteomes" id="UP000053105"/>
    </source>
</evidence>
<accession>A0A0M9A3A2</accession>
<dbReference type="Gene3D" id="3.80.10.10">
    <property type="entry name" value="Ribonuclease Inhibitor"/>
    <property type="match status" value="2"/>
</dbReference>
<sequence length="519" mass="59851">MESTFPNRQMSVTSSENFCRKEQRSQCLIRSRGGSTEYVSLREGYRNTMNVLSLKLHYVPNLIVSIVLYLSNLVIVYEIDWASQYKLLCKFRRAYNDFAELHDKLVSENYVKKDILPPKKLIGNKCEAFVEKRRLSLEIYLNEVYNYLKKAMPRELAVFLHMHIYDIFFLLQSMALEFFTEGNNLLQKSKTYKFNLIQLYAISERLKQPCPPIEVVDRKYDFSHVLDFNSHLTGLIIEGSSEPYRTSNIYSSALSIELSSFKNIEELTINQYPVDKIYNMGNLRDTVKYLKVNNTKLRNIVELAMCEEVHKNIENASDSHVWFKVTHLDLSDNRIEMIDEAIKLLPQIECLTLNNNLLSEISNVTLLPRLSQLYLASNNFSTLPDDLHTKLGYIMYIDLSQNKLTSLSSFSKLYSLEGLDVSCNRIEKIEEVKNIGHLPCLENLRLTGNPVSTIVDYRVKVLEPFGKRAADICLDNEKPNQKELDTVSVHQALRIAREGKSPTFTASDAPLFSAEIPNI</sequence>
<dbReference type="InterPro" id="IPR032675">
    <property type="entry name" value="LRR_dom_sf"/>
</dbReference>
<gene>
    <name evidence="4" type="ORF">WN51_11721</name>
</gene>
<feature type="domain" description="PX" evidence="3">
    <location>
        <begin position="1"/>
        <end position="186"/>
    </location>
</feature>
<dbReference type="OrthoDB" id="430293at2759"/>
<dbReference type="SUPFAM" id="SSF64268">
    <property type="entry name" value="PX domain"/>
    <property type="match status" value="1"/>
</dbReference>
<dbReference type="Pfam" id="PF13855">
    <property type="entry name" value="LRR_8"/>
    <property type="match status" value="1"/>
</dbReference>
<evidence type="ECO:0000256" key="2">
    <source>
        <dbReference type="ARBA" id="ARBA00022737"/>
    </source>
</evidence>
<dbReference type="Gene3D" id="3.30.1520.10">
    <property type="entry name" value="Phox-like domain"/>
    <property type="match status" value="1"/>
</dbReference>
<dbReference type="GO" id="GO:0005737">
    <property type="term" value="C:cytoplasm"/>
    <property type="evidence" value="ECO:0007669"/>
    <property type="project" value="TreeGrafter"/>
</dbReference>
<dbReference type="PANTHER" id="PTHR15454:SF35">
    <property type="entry name" value="NISCHARIN"/>
    <property type="match status" value="1"/>
</dbReference>
<dbReference type="Pfam" id="PF00787">
    <property type="entry name" value="PX"/>
    <property type="match status" value="1"/>
</dbReference>
<dbReference type="InterPro" id="IPR001683">
    <property type="entry name" value="PX_dom"/>
</dbReference>
<dbReference type="GO" id="GO:0035091">
    <property type="term" value="F:phosphatidylinositol binding"/>
    <property type="evidence" value="ECO:0007669"/>
    <property type="project" value="InterPro"/>
</dbReference>
<dbReference type="SUPFAM" id="SSF52075">
    <property type="entry name" value="Outer arm dynein light chain 1"/>
    <property type="match status" value="1"/>
</dbReference>
<dbReference type="AlphaFoldDB" id="A0A0M9A3A2"/>
<dbReference type="InterPro" id="IPR001611">
    <property type="entry name" value="Leu-rich_rpt"/>
</dbReference>
<dbReference type="InterPro" id="IPR036871">
    <property type="entry name" value="PX_dom_sf"/>
</dbReference>
<evidence type="ECO:0000259" key="3">
    <source>
        <dbReference type="PROSITE" id="PS50195"/>
    </source>
</evidence>
<dbReference type="Proteomes" id="UP000053105">
    <property type="component" value="Unassembled WGS sequence"/>
</dbReference>
<name>A0A0M9A3A2_9HYME</name>
<proteinExistence type="predicted"/>
<evidence type="ECO:0000313" key="4">
    <source>
        <dbReference type="EMBL" id="KOX76390.1"/>
    </source>
</evidence>
<keyword evidence="2" id="KW-0677">Repeat</keyword>